<dbReference type="EMBL" id="BDSP01000089">
    <property type="protein sequence ID" value="GAX15272.1"/>
    <property type="molecule type" value="Genomic_DNA"/>
</dbReference>
<evidence type="ECO:0000256" key="1">
    <source>
        <dbReference type="SAM" id="MobiDB-lite"/>
    </source>
</evidence>
<protein>
    <submittedName>
        <fullName evidence="2">Uncharacterized protein</fullName>
    </submittedName>
</protein>
<comment type="caution">
    <text evidence="2">The sequence shown here is derived from an EMBL/GenBank/DDBJ whole genome shotgun (WGS) entry which is preliminary data.</text>
</comment>
<feature type="region of interest" description="Disordered" evidence="1">
    <location>
        <begin position="398"/>
        <end position="427"/>
    </location>
</feature>
<dbReference type="Proteomes" id="UP000198406">
    <property type="component" value="Unassembled WGS sequence"/>
</dbReference>
<name>A0A1Z5JN37_FISSO</name>
<sequence>MKISNWTLAANSGKKRPVAARWDARDDLYITTEHQISCLKNDTVYYSKRPTQASAFITKSATPIAALSTTKRVFAFSNGNTKLECWSSSDASSETLITLPSPAVDIEFCAPYVYGSCEDGKAFVTSGGTVEIIPAVVEGGVMLKTIMLSHSTVSVGTKRKAKMESAKLYQVFQAKDGIVLVVHELLVEDTTIQVTRSDTKVLTEDYCNIEIVGVHRDYVGFCYDRENQRYFGSLSLVNARVTSLVLPAGARRVALMGPLLVVLLGNSLMFLDSMRGGIIDEKSLPHTMDSCDEDTIQVIVKERKLALLFGKDTVQVATATLSSSTVGNLASLLTNSLETTTKTLHVRQFVHSPDASLEESISMLIDAYEHIVSNKACKENSLLQSFENALKCLAPSHNDCDNPQEQSPKKRSKVSSNGVHHNGMNGNAAPSFTDFPTAVVDCSTEIVVRLLCVDKLARSDSALLLRRLTRTKKVSARKHFASLPRILLALRRNIDYNSTDFLTDMLQYCPDISESQLVSCLRFGICYFTADEHLEGATNGEKHTSTNGKKDLHAVFKVIRKSLGHLLGQILSYSPCNDSLLRAAFVDVLSTAEMKVTLTLLVECLESNSDANVKMQALQWISNLCDCLNTRNDHSIDIHAIRRRITSYLKNIQGTIVLKGVIDSIMDSIEGSSNGKSVWTGKLPPYQIERLTF</sequence>
<evidence type="ECO:0000313" key="2">
    <source>
        <dbReference type="EMBL" id="GAX15272.1"/>
    </source>
</evidence>
<gene>
    <name evidence="2" type="ORF">FisN_1Hh709</name>
</gene>
<dbReference type="InParanoid" id="A0A1Z5JN37"/>
<dbReference type="AlphaFoldDB" id="A0A1Z5JN37"/>
<organism evidence="2 3">
    <name type="scientific">Fistulifera solaris</name>
    <name type="common">Oleaginous diatom</name>
    <dbReference type="NCBI Taxonomy" id="1519565"/>
    <lineage>
        <taxon>Eukaryota</taxon>
        <taxon>Sar</taxon>
        <taxon>Stramenopiles</taxon>
        <taxon>Ochrophyta</taxon>
        <taxon>Bacillariophyta</taxon>
        <taxon>Bacillariophyceae</taxon>
        <taxon>Bacillariophycidae</taxon>
        <taxon>Naviculales</taxon>
        <taxon>Naviculaceae</taxon>
        <taxon>Fistulifera</taxon>
    </lineage>
</organism>
<accession>A0A1Z5JN37</accession>
<evidence type="ECO:0000313" key="3">
    <source>
        <dbReference type="Proteomes" id="UP000198406"/>
    </source>
</evidence>
<reference evidence="2 3" key="1">
    <citation type="journal article" date="2015" name="Plant Cell">
        <title>Oil accumulation by the oleaginous diatom Fistulifera solaris as revealed by the genome and transcriptome.</title>
        <authorList>
            <person name="Tanaka T."/>
            <person name="Maeda Y."/>
            <person name="Veluchamy A."/>
            <person name="Tanaka M."/>
            <person name="Abida H."/>
            <person name="Marechal E."/>
            <person name="Bowler C."/>
            <person name="Muto M."/>
            <person name="Sunaga Y."/>
            <person name="Tanaka M."/>
            <person name="Yoshino T."/>
            <person name="Taniguchi T."/>
            <person name="Fukuda Y."/>
            <person name="Nemoto M."/>
            <person name="Matsumoto M."/>
            <person name="Wong P.S."/>
            <person name="Aburatani S."/>
            <person name="Fujibuchi W."/>
        </authorList>
    </citation>
    <scope>NUCLEOTIDE SEQUENCE [LARGE SCALE GENOMIC DNA]</scope>
    <source>
        <strain evidence="2 3">JPCC DA0580</strain>
    </source>
</reference>
<proteinExistence type="predicted"/>
<keyword evidence="3" id="KW-1185">Reference proteome</keyword>
<feature type="compositionally biased region" description="Polar residues" evidence="1">
    <location>
        <begin position="414"/>
        <end position="427"/>
    </location>
</feature>